<evidence type="ECO:0000256" key="3">
    <source>
        <dbReference type="ARBA" id="ARBA00022692"/>
    </source>
</evidence>
<dbReference type="EC" id="3.4.23.43" evidence="8"/>
<evidence type="ECO:0000256" key="1">
    <source>
        <dbReference type="ARBA" id="ARBA00004651"/>
    </source>
</evidence>
<evidence type="ECO:0000313" key="9">
    <source>
        <dbReference type="Proteomes" id="UP001228905"/>
    </source>
</evidence>
<dbReference type="InterPro" id="IPR000045">
    <property type="entry name" value="Prepilin_IV_endopep_pep"/>
</dbReference>
<keyword evidence="9" id="KW-1185">Reference proteome</keyword>
<keyword evidence="3 6" id="KW-0812">Transmembrane</keyword>
<evidence type="ECO:0000313" key="8">
    <source>
        <dbReference type="EMBL" id="MDQ0466442.1"/>
    </source>
</evidence>
<evidence type="ECO:0000256" key="2">
    <source>
        <dbReference type="ARBA" id="ARBA00022475"/>
    </source>
</evidence>
<dbReference type="PANTHER" id="PTHR36506:SF1">
    <property type="entry name" value="PREFLAGELLIN PEPTIDASE"/>
    <property type="match status" value="1"/>
</dbReference>
<comment type="subcellular location">
    <subcellularLocation>
        <location evidence="1">Cell membrane</location>
        <topology evidence="1">Multi-pass membrane protein</topology>
    </subcellularLocation>
</comment>
<name>A0ABU0IZQ5_9CAUL</name>
<evidence type="ECO:0000259" key="7">
    <source>
        <dbReference type="Pfam" id="PF01478"/>
    </source>
</evidence>
<dbReference type="InterPro" id="IPR052218">
    <property type="entry name" value="Preflagellin_Peptidase"/>
</dbReference>
<organism evidence="8 9">
    <name type="scientific">Caulobacter ginsengisoli</name>
    <dbReference type="NCBI Taxonomy" id="400775"/>
    <lineage>
        <taxon>Bacteria</taxon>
        <taxon>Pseudomonadati</taxon>
        <taxon>Pseudomonadota</taxon>
        <taxon>Alphaproteobacteria</taxon>
        <taxon>Caulobacterales</taxon>
        <taxon>Caulobacteraceae</taxon>
        <taxon>Caulobacter</taxon>
    </lineage>
</organism>
<accession>A0ABU0IZQ5</accession>
<dbReference type="PANTHER" id="PTHR36506">
    <property type="entry name" value="PREFLAGELLIN PEPTIDASE"/>
    <property type="match status" value="1"/>
</dbReference>
<dbReference type="Gene3D" id="1.20.120.1220">
    <property type="match status" value="1"/>
</dbReference>
<dbReference type="RefSeq" id="WP_307352542.1">
    <property type="nucleotide sequence ID" value="NZ_JAUSVS010000011.1"/>
</dbReference>
<sequence>MLQTITAILIFAFPALVVVGGLRDATSFTIPNWISLALIALFLPAALIGGVTLPQMGVAALIGVFALFAAMGMFAMGWIGGGDAKLFAASALWLGFPGVVNFVLITGLAGGALALALLGLRSMWLRPIAERGPAWFSRLAKPGGDVPYGVAIAFGALAAFPDSLLGRVFPLGGLAG</sequence>
<dbReference type="Proteomes" id="UP001228905">
    <property type="component" value="Unassembled WGS sequence"/>
</dbReference>
<feature type="domain" description="Prepilin type IV endopeptidase peptidase" evidence="7">
    <location>
        <begin position="12"/>
        <end position="115"/>
    </location>
</feature>
<feature type="transmembrane region" description="Helical" evidence="6">
    <location>
        <begin position="99"/>
        <end position="120"/>
    </location>
</feature>
<keyword evidence="4 6" id="KW-1133">Transmembrane helix</keyword>
<feature type="transmembrane region" description="Helical" evidence="6">
    <location>
        <begin position="58"/>
        <end position="79"/>
    </location>
</feature>
<reference evidence="8 9" key="1">
    <citation type="submission" date="2023-07" db="EMBL/GenBank/DDBJ databases">
        <title>Genomic Encyclopedia of Type Strains, Phase IV (KMG-IV): sequencing the most valuable type-strain genomes for metagenomic binning, comparative biology and taxonomic classification.</title>
        <authorList>
            <person name="Goeker M."/>
        </authorList>
    </citation>
    <scope>NUCLEOTIDE SEQUENCE [LARGE SCALE GENOMIC DNA]</scope>
    <source>
        <strain evidence="8 9">DSM 18695</strain>
    </source>
</reference>
<evidence type="ECO:0000256" key="5">
    <source>
        <dbReference type="ARBA" id="ARBA00023136"/>
    </source>
</evidence>
<keyword evidence="8" id="KW-0378">Hydrolase</keyword>
<dbReference type="GO" id="GO:0004190">
    <property type="term" value="F:aspartic-type endopeptidase activity"/>
    <property type="evidence" value="ECO:0007669"/>
    <property type="project" value="UniProtKB-EC"/>
</dbReference>
<dbReference type="EMBL" id="JAUSVS010000011">
    <property type="protein sequence ID" value="MDQ0466442.1"/>
    <property type="molecule type" value="Genomic_DNA"/>
</dbReference>
<evidence type="ECO:0000256" key="6">
    <source>
        <dbReference type="SAM" id="Phobius"/>
    </source>
</evidence>
<keyword evidence="5 6" id="KW-0472">Membrane</keyword>
<gene>
    <name evidence="8" type="ORF">QO010_004235</name>
</gene>
<dbReference type="Pfam" id="PF01478">
    <property type="entry name" value="Peptidase_A24"/>
    <property type="match status" value="1"/>
</dbReference>
<evidence type="ECO:0000256" key="4">
    <source>
        <dbReference type="ARBA" id="ARBA00022989"/>
    </source>
</evidence>
<proteinExistence type="predicted"/>
<comment type="caution">
    <text evidence="8">The sequence shown here is derived from an EMBL/GenBank/DDBJ whole genome shotgun (WGS) entry which is preliminary data.</text>
</comment>
<feature type="transmembrane region" description="Helical" evidence="6">
    <location>
        <begin position="33"/>
        <end position="51"/>
    </location>
</feature>
<protein>
    <submittedName>
        <fullName evidence="8">Prepilin peptidase CpaA</fullName>
        <ecNumber evidence="8">3.4.23.43</ecNumber>
    </submittedName>
</protein>
<keyword evidence="2" id="KW-1003">Cell membrane</keyword>